<dbReference type="InterPro" id="IPR016032">
    <property type="entry name" value="Sig_transdc_resp-reg_C-effctor"/>
</dbReference>
<dbReference type="RefSeq" id="WP_080743150.1">
    <property type="nucleotide sequence ID" value="NZ_BCVB01000012.1"/>
</dbReference>
<dbReference type="EMBL" id="CP009920">
    <property type="protein sequence ID" value="AJI21340.1"/>
    <property type="molecule type" value="Genomic_DNA"/>
</dbReference>
<dbReference type="InterPro" id="IPR036388">
    <property type="entry name" value="WH-like_DNA-bd_sf"/>
</dbReference>
<keyword evidence="2" id="KW-0804">Transcription</keyword>
<dbReference type="KEGG" id="bmeg:BG04_538"/>
<dbReference type="HOGENOM" id="CLU_202343_0_0_9"/>
<keyword evidence="1" id="KW-0805">Transcription regulation</keyword>
<evidence type="ECO:0000313" key="4">
    <source>
        <dbReference type="Proteomes" id="UP000031829"/>
    </source>
</evidence>
<evidence type="ECO:0000313" key="3">
    <source>
        <dbReference type="EMBL" id="AJI21340.1"/>
    </source>
</evidence>
<dbReference type="GeneID" id="93644041"/>
<evidence type="ECO:0000256" key="2">
    <source>
        <dbReference type="ARBA" id="ARBA00023163"/>
    </source>
</evidence>
<dbReference type="GO" id="GO:0003677">
    <property type="term" value="F:DNA binding"/>
    <property type="evidence" value="ECO:0007669"/>
    <property type="project" value="InterPro"/>
</dbReference>
<sequence length="55" mass="6335">MNQFTKVEQEVFARAIDGYSISKIQSLFHTEESTIKNQRKSILKKLNTESMTDAV</sequence>
<dbReference type="Pfam" id="PF00196">
    <property type="entry name" value="GerE"/>
    <property type="match status" value="1"/>
</dbReference>
<dbReference type="InterPro" id="IPR000792">
    <property type="entry name" value="Tscrpt_reg_LuxR_C"/>
</dbReference>
<dbReference type="GO" id="GO:0006355">
    <property type="term" value="P:regulation of DNA-templated transcription"/>
    <property type="evidence" value="ECO:0007669"/>
    <property type="project" value="InterPro"/>
</dbReference>
<organism evidence="3 4">
    <name type="scientific">Priestia megaterium (strain ATCC 14581 / DSM 32 / CCUG 1817 / JCM 2506 / NBRC 15308 / NCIMB 9376 / NCTC 10342 / NRRL B-14308 / VKM B-512 / Ford 19)</name>
    <name type="common">Bacillus megaterium</name>
    <dbReference type="NCBI Taxonomy" id="1348623"/>
    <lineage>
        <taxon>Bacteria</taxon>
        <taxon>Bacillati</taxon>
        <taxon>Bacillota</taxon>
        <taxon>Bacilli</taxon>
        <taxon>Bacillales</taxon>
        <taxon>Bacillaceae</taxon>
        <taxon>Priestia</taxon>
    </lineage>
</organism>
<proteinExistence type="predicted"/>
<name>A0A0B6A8S5_PRIM2</name>
<dbReference type="AlphaFoldDB" id="A0A0B6A8S5"/>
<dbReference type="Gene3D" id="1.10.10.10">
    <property type="entry name" value="Winged helix-like DNA-binding domain superfamily/Winged helix DNA-binding domain"/>
    <property type="match status" value="1"/>
</dbReference>
<dbReference type="Proteomes" id="UP000031829">
    <property type="component" value="Chromosome"/>
</dbReference>
<dbReference type="PROSITE" id="PS50043">
    <property type="entry name" value="HTH_LUXR_2"/>
    <property type="match status" value="1"/>
</dbReference>
<evidence type="ECO:0000256" key="1">
    <source>
        <dbReference type="ARBA" id="ARBA00023015"/>
    </source>
</evidence>
<reference evidence="3 4" key="1">
    <citation type="journal article" date="2015" name="Genome Announc.">
        <title>Complete genome sequences for 35 biothreat assay-relevant bacillus species.</title>
        <authorList>
            <person name="Johnson S.L."/>
            <person name="Daligault H.E."/>
            <person name="Davenport K.W."/>
            <person name="Jaissle J."/>
            <person name="Frey K.G."/>
            <person name="Ladner J.T."/>
            <person name="Broomall S.M."/>
            <person name="Bishop-Lilly K.A."/>
            <person name="Bruce D.C."/>
            <person name="Gibbons H.S."/>
            <person name="Coyne S.R."/>
            <person name="Lo C.C."/>
            <person name="Meincke L."/>
            <person name="Munk A.C."/>
            <person name="Koroleva G.I."/>
            <person name="Rosenzweig C.N."/>
            <person name="Palacios G.F."/>
            <person name="Redden C.L."/>
            <person name="Minogue T.D."/>
            <person name="Chain P.S."/>
        </authorList>
    </citation>
    <scope>NUCLEOTIDE SEQUENCE [LARGE SCALE GENOMIC DNA]</scope>
    <source>
        <strain evidence="4">ATCC 14581 / DSM 32 / JCM 2506 / NBRC 15308 / NCIMB 9376 / NCTC 10342 / NRRL B-14308 / VKM B-512</strain>
    </source>
</reference>
<protein>
    <submittedName>
        <fullName evidence="3">Bacterial regulatory s, luxR family protein</fullName>
    </submittedName>
</protein>
<accession>A0A0B6A8S5</accession>
<gene>
    <name evidence="3" type="ORF">BG04_538</name>
</gene>
<dbReference type="SUPFAM" id="SSF46894">
    <property type="entry name" value="C-terminal effector domain of the bipartite response regulators"/>
    <property type="match status" value="1"/>
</dbReference>